<evidence type="ECO:0000256" key="2">
    <source>
        <dbReference type="ARBA" id="ARBA00007358"/>
    </source>
</evidence>
<dbReference type="InterPro" id="IPR039697">
    <property type="entry name" value="Alcohol_dehydrogenase_Fe"/>
</dbReference>
<feature type="domain" description="Alcohol dehydrogenase iron-type/glycerol dehydrogenase GldA" evidence="4">
    <location>
        <begin position="12"/>
        <end position="185"/>
    </location>
</feature>
<dbReference type="AlphaFoldDB" id="A0A375CG36"/>
<gene>
    <name evidence="6" type="ORF">CBM2589_A90490</name>
</gene>
<dbReference type="Proteomes" id="UP000256297">
    <property type="component" value="Chromosome CBM2589_a"/>
</dbReference>
<evidence type="ECO:0000259" key="5">
    <source>
        <dbReference type="Pfam" id="PF25137"/>
    </source>
</evidence>
<proteinExistence type="inferred from homology"/>
<comment type="cofactor">
    <cofactor evidence="1">
        <name>Fe cation</name>
        <dbReference type="ChEBI" id="CHEBI:24875"/>
    </cofactor>
</comment>
<dbReference type="Pfam" id="PF00465">
    <property type="entry name" value="Fe-ADH"/>
    <property type="match status" value="1"/>
</dbReference>
<organism evidence="6">
    <name type="scientific">Cupriavidus taiwanensis</name>
    <dbReference type="NCBI Taxonomy" id="164546"/>
    <lineage>
        <taxon>Bacteria</taxon>
        <taxon>Pseudomonadati</taxon>
        <taxon>Pseudomonadota</taxon>
        <taxon>Betaproteobacteria</taxon>
        <taxon>Burkholderiales</taxon>
        <taxon>Burkholderiaceae</taxon>
        <taxon>Cupriavidus</taxon>
    </lineage>
</organism>
<dbReference type="EC" id="1.1.1.1" evidence="6"/>
<dbReference type="SUPFAM" id="SSF56796">
    <property type="entry name" value="Dehydroquinate synthase-like"/>
    <property type="match status" value="1"/>
</dbReference>
<dbReference type="PANTHER" id="PTHR11496">
    <property type="entry name" value="ALCOHOL DEHYDROGENASE"/>
    <property type="match status" value="1"/>
</dbReference>
<evidence type="ECO:0000259" key="4">
    <source>
        <dbReference type="Pfam" id="PF00465"/>
    </source>
</evidence>
<feature type="domain" description="Fe-containing alcohol dehydrogenase-like C-terminal" evidence="5">
    <location>
        <begin position="233"/>
        <end position="381"/>
    </location>
</feature>
<dbReference type="Pfam" id="PF25137">
    <property type="entry name" value="ADH_Fe_C"/>
    <property type="match status" value="1"/>
</dbReference>
<dbReference type="Gene3D" id="1.20.1090.10">
    <property type="entry name" value="Dehydroquinate synthase-like - alpha domain"/>
    <property type="match status" value="1"/>
</dbReference>
<dbReference type="GO" id="GO:0004022">
    <property type="term" value="F:alcohol dehydrogenase (NAD+) activity"/>
    <property type="evidence" value="ECO:0007669"/>
    <property type="project" value="UniProtKB-EC"/>
</dbReference>
<dbReference type="Gene3D" id="3.40.50.1970">
    <property type="match status" value="1"/>
</dbReference>
<evidence type="ECO:0000313" key="6">
    <source>
        <dbReference type="EMBL" id="SOY69020.1"/>
    </source>
</evidence>
<protein>
    <submittedName>
        <fullName evidence="6">Iron-containing alcohol dehydrogenase</fullName>
        <ecNumber evidence="6">1.1.1.1</ecNumber>
    </submittedName>
</protein>
<dbReference type="InterPro" id="IPR056798">
    <property type="entry name" value="ADH_Fe_C"/>
</dbReference>
<evidence type="ECO:0000256" key="1">
    <source>
        <dbReference type="ARBA" id="ARBA00001962"/>
    </source>
</evidence>
<dbReference type="FunFam" id="3.40.50.1970:FF:000003">
    <property type="entry name" value="Alcohol dehydrogenase, iron-containing"/>
    <property type="match status" value="1"/>
</dbReference>
<dbReference type="PANTHER" id="PTHR11496:SF102">
    <property type="entry name" value="ALCOHOL DEHYDROGENASE 4"/>
    <property type="match status" value="1"/>
</dbReference>
<dbReference type="RefSeq" id="WP_116341470.1">
    <property type="nucleotide sequence ID" value="NZ_LT976857.1"/>
</dbReference>
<dbReference type="InterPro" id="IPR001670">
    <property type="entry name" value="ADH_Fe/GldA"/>
</dbReference>
<dbReference type="EMBL" id="OFSP01000039">
    <property type="protein sequence ID" value="SOY69020.1"/>
    <property type="molecule type" value="Genomic_DNA"/>
</dbReference>
<evidence type="ECO:0000256" key="3">
    <source>
        <dbReference type="ARBA" id="ARBA00023002"/>
    </source>
</evidence>
<sequence length="425" mass="44283">MRVEDLVYFCAPGRLVMGAGCRQQLPALLRRLGYRRGVLVTDTFFTGATPWVDELVAGARAHDVELLVCDGGMPDPTTTLCDAATATVRERLDGVPVDHVIALGGGSNIDLAKALCLTLPGGKPVRAFLGSIDASTPILPLVAMPTTAGTGSEATPGAILVDPDNATKVAVMDNRLRPAVALVDPEFTYTCPPRVTADAGIDALTHAIESYLTLDSASFDRGGEADPGYSGRNALTMLFAQESIRLCGRYLLRTCQDGSDSEARIGMSYASVYAALSYGSAGLNAVHGIAYAVAGQTHLSHGTTNAVMLPYVLDALADVRREDMLAIARLLDISDGDADSAVARVPVVVRDLVAAVGLPTTLQACGIGPGDVDALVRDALAVTRLAKAFPVPDVAARYGAMVRKAWAGTLAGDAHAALTQARRVA</sequence>
<comment type="caution">
    <text evidence="6">The sequence shown here is derived from an EMBL/GenBank/DDBJ whole genome shotgun (WGS) entry which is preliminary data.</text>
</comment>
<keyword evidence="3 6" id="KW-0560">Oxidoreductase</keyword>
<comment type="similarity">
    <text evidence="2">Belongs to the iron-containing alcohol dehydrogenase family.</text>
</comment>
<dbReference type="GO" id="GO:0046872">
    <property type="term" value="F:metal ion binding"/>
    <property type="evidence" value="ECO:0007669"/>
    <property type="project" value="InterPro"/>
</dbReference>
<accession>A0A375CG36</accession>
<reference evidence="6" key="1">
    <citation type="submission" date="2018-01" db="EMBL/GenBank/DDBJ databases">
        <authorList>
            <person name="Clerissi C."/>
        </authorList>
    </citation>
    <scope>NUCLEOTIDE SEQUENCE</scope>
    <source>
        <strain evidence="6">Cupriavidus taiwanensis STM 3521</strain>
    </source>
</reference>
<name>A0A375CG36_9BURK</name>